<dbReference type="InterPro" id="IPR005586">
    <property type="entry name" value="ABC_trans_aux"/>
</dbReference>
<feature type="chain" id="PRO_5015759436" description="ABC-type transport auxiliary lipoprotein component domain-containing protein" evidence="1">
    <location>
        <begin position="21"/>
        <end position="185"/>
    </location>
</feature>
<keyword evidence="4" id="KW-1185">Reference proteome</keyword>
<dbReference type="Pfam" id="PF03886">
    <property type="entry name" value="ABC_trans_aux"/>
    <property type="match status" value="1"/>
</dbReference>
<keyword evidence="1" id="KW-0732">Signal</keyword>
<reference evidence="3 4" key="1">
    <citation type="submission" date="2018-03" db="EMBL/GenBank/DDBJ databases">
        <title>Genomic Encyclopedia of Archaeal and Bacterial Type Strains, Phase II (KMG-II): from individual species to whole genera.</title>
        <authorList>
            <person name="Goeker M."/>
        </authorList>
    </citation>
    <scope>NUCLEOTIDE SEQUENCE [LARGE SCALE GENOMIC DNA]</scope>
    <source>
        <strain evidence="3 4">DSM 101533</strain>
    </source>
</reference>
<feature type="domain" description="ABC-type transport auxiliary lipoprotein component" evidence="2">
    <location>
        <begin position="39"/>
        <end position="180"/>
    </location>
</feature>
<dbReference type="AlphaFoldDB" id="A0A2T0W415"/>
<name>A0A2T0W415_9RHOB</name>
<accession>A0A2T0W415</accession>
<comment type="caution">
    <text evidence="3">The sequence shown here is derived from an EMBL/GenBank/DDBJ whole genome shotgun (WGS) entry which is preliminary data.</text>
</comment>
<dbReference type="PROSITE" id="PS51257">
    <property type="entry name" value="PROKAR_LIPOPROTEIN"/>
    <property type="match status" value="1"/>
</dbReference>
<evidence type="ECO:0000259" key="2">
    <source>
        <dbReference type="Pfam" id="PF03886"/>
    </source>
</evidence>
<evidence type="ECO:0000313" key="3">
    <source>
        <dbReference type="EMBL" id="PRY80214.1"/>
    </source>
</evidence>
<dbReference type="SUPFAM" id="SSF159594">
    <property type="entry name" value="XCC0632-like"/>
    <property type="match status" value="1"/>
</dbReference>
<feature type="signal peptide" evidence="1">
    <location>
        <begin position="1"/>
        <end position="20"/>
    </location>
</feature>
<dbReference type="OrthoDB" id="7858211at2"/>
<evidence type="ECO:0000256" key="1">
    <source>
        <dbReference type="SAM" id="SignalP"/>
    </source>
</evidence>
<dbReference type="Gene3D" id="3.40.50.10610">
    <property type="entry name" value="ABC-type transport auxiliary lipoprotein component"/>
    <property type="match status" value="1"/>
</dbReference>
<organism evidence="3 4">
    <name type="scientific">Yoonia maritima</name>
    <dbReference type="NCBI Taxonomy" id="1435347"/>
    <lineage>
        <taxon>Bacteria</taxon>
        <taxon>Pseudomonadati</taxon>
        <taxon>Pseudomonadota</taxon>
        <taxon>Alphaproteobacteria</taxon>
        <taxon>Rhodobacterales</taxon>
        <taxon>Paracoccaceae</taxon>
        <taxon>Yoonia</taxon>
    </lineage>
</organism>
<sequence>MLKKITFLALTAMAACSAPADRLALTAAPSALELRPLVRSAMVRTVSLPTYAAAEELAVEGPSGLISSNESVLWADDPQRAVTLTIADTVGDILNTDVGPDPWPFVGLPDVAVDVRVTQMLAGADGVFRLSGQFFVGGDGIDFPNSAHRFAISQPMADQELSSIANAQAAALLVLSEDIARKLAR</sequence>
<evidence type="ECO:0000313" key="4">
    <source>
        <dbReference type="Proteomes" id="UP000238007"/>
    </source>
</evidence>
<dbReference type="EMBL" id="PVTP01000001">
    <property type="protein sequence ID" value="PRY80214.1"/>
    <property type="molecule type" value="Genomic_DNA"/>
</dbReference>
<gene>
    <name evidence="3" type="ORF">CLV80_10165</name>
</gene>
<proteinExistence type="predicted"/>
<protein>
    <recommendedName>
        <fullName evidence="2">ABC-type transport auxiliary lipoprotein component domain-containing protein</fullName>
    </recommendedName>
</protein>
<dbReference type="Proteomes" id="UP000238007">
    <property type="component" value="Unassembled WGS sequence"/>
</dbReference>
<dbReference type="RefSeq" id="WP_106353563.1">
    <property type="nucleotide sequence ID" value="NZ_PVTP01000001.1"/>
</dbReference>